<evidence type="ECO:0000259" key="5">
    <source>
        <dbReference type="Pfam" id="PF08100"/>
    </source>
</evidence>
<dbReference type="InterPro" id="IPR012967">
    <property type="entry name" value="COMT_dimerisation"/>
</dbReference>
<gene>
    <name evidence="6" type="ORF">V5O48_003138</name>
</gene>
<name>A0ABR3FTM8_9AGAR</name>
<evidence type="ECO:0000256" key="1">
    <source>
        <dbReference type="ARBA" id="ARBA00022603"/>
    </source>
</evidence>
<evidence type="ECO:0000259" key="4">
    <source>
        <dbReference type="Pfam" id="PF00891"/>
    </source>
</evidence>
<dbReference type="SUPFAM" id="SSF46785">
    <property type="entry name" value="Winged helix' DNA-binding domain"/>
    <property type="match status" value="1"/>
</dbReference>
<reference evidence="6 7" key="1">
    <citation type="submission" date="2024-02" db="EMBL/GenBank/DDBJ databases">
        <title>A draft genome for the cacao thread blight pathogen Marasmius crinis-equi.</title>
        <authorList>
            <person name="Cohen S.P."/>
            <person name="Baruah I.K."/>
            <person name="Amoako-Attah I."/>
            <person name="Bukari Y."/>
            <person name="Meinhardt L.W."/>
            <person name="Bailey B.A."/>
        </authorList>
    </citation>
    <scope>NUCLEOTIDE SEQUENCE [LARGE SCALE GENOMIC DNA]</scope>
    <source>
        <strain evidence="6 7">GH-76</strain>
    </source>
</reference>
<dbReference type="InterPro" id="IPR016461">
    <property type="entry name" value="COMT-like"/>
</dbReference>
<keyword evidence="1" id="KW-0489">Methyltransferase</keyword>
<dbReference type="Gene3D" id="1.10.10.10">
    <property type="entry name" value="Winged helix-like DNA-binding domain superfamily/Winged helix DNA-binding domain"/>
    <property type="match status" value="1"/>
</dbReference>
<sequence length="482" mass="52041">MSSPANPSALRQLADLISSSVDAIEARFAKDGLAYPSLNDSFNPRSPAEALAKSPELVKHILAAVSACSQLSANIHMPMSTLADMVLGVHLPATLRTVVAINVVEVLREHPEGLHAKDIAAKTQSGIDPAKLARLLRALSTQYIFTETAPDTFKNNRLSSLIDTGKSTAEILADPDNKHTGTLGLSALVEHCGDEMGKGAAYLTETLLDPKTRNSDAPEHNSIARAFGFNKSVWEWYEEPGNEHRLKRFALVAGGFARTNPGAILAGFKWQDLAPGAVVVDVGGGQGHNMLTIREKYPQFKFIVQDRAGVMEEAKKFWNSSAPGAIESNDVTLQAQDFFEPQANAIAPPDVYLLSMILHDYGRGPALRILKHLRDAASPQTRLIIVDQVVPYACPSDTIGDLPRAIPGADQIQPQVPPPLLPNLGKANSFTYLGDLTMLVGLNGEARTLTAYIELLEASGWKIKEMFPILGALQTQIVARPI</sequence>
<dbReference type="EMBL" id="JBAHYK010000081">
    <property type="protein sequence ID" value="KAL0578858.1"/>
    <property type="molecule type" value="Genomic_DNA"/>
</dbReference>
<dbReference type="PANTHER" id="PTHR43712">
    <property type="entry name" value="PUTATIVE (AFU_ORTHOLOGUE AFUA_4G14580)-RELATED"/>
    <property type="match status" value="1"/>
</dbReference>
<accession>A0ABR3FTM8</accession>
<feature type="domain" description="O-methyltransferase C-terminal" evidence="4">
    <location>
        <begin position="271"/>
        <end position="392"/>
    </location>
</feature>
<keyword evidence="3" id="KW-0949">S-adenosyl-L-methionine</keyword>
<comment type="caution">
    <text evidence="6">The sequence shown here is derived from an EMBL/GenBank/DDBJ whole genome shotgun (WGS) entry which is preliminary data.</text>
</comment>
<dbReference type="Pfam" id="PF00891">
    <property type="entry name" value="Methyltransf_2"/>
    <property type="match status" value="1"/>
</dbReference>
<dbReference type="PANTHER" id="PTHR43712:SF2">
    <property type="entry name" value="O-METHYLTRANSFERASE CICE"/>
    <property type="match status" value="1"/>
</dbReference>
<dbReference type="Gene3D" id="3.40.50.150">
    <property type="entry name" value="Vaccinia Virus protein VP39"/>
    <property type="match status" value="1"/>
</dbReference>
<dbReference type="SUPFAM" id="SSF53335">
    <property type="entry name" value="S-adenosyl-L-methionine-dependent methyltransferases"/>
    <property type="match status" value="1"/>
</dbReference>
<dbReference type="Pfam" id="PF08100">
    <property type="entry name" value="Dimerisation"/>
    <property type="match status" value="1"/>
</dbReference>
<evidence type="ECO:0000313" key="7">
    <source>
        <dbReference type="Proteomes" id="UP001465976"/>
    </source>
</evidence>
<protein>
    <recommendedName>
        <fullName evidence="8">O-methyltransferase domain-containing protein</fullName>
    </recommendedName>
</protein>
<dbReference type="InterPro" id="IPR036388">
    <property type="entry name" value="WH-like_DNA-bd_sf"/>
</dbReference>
<dbReference type="InterPro" id="IPR001077">
    <property type="entry name" value="COMT_C"/>
</dbReference>
<dbReference type="InterPro" id="IPR036390">
    <property type="entry name" value="WH_DNA-bd_sf"/>
</dbReference>
<organism evidence="6 7">
    <name type="scientific">Marasmius crinis-equi</name>
    <dbReference type="NCBI Taxonomy" id="585013"/>
    <lineage>
        <taxon>Eukaryota</taxon>
        <taxon>Fungi</taxon>
        <taxon>Dikarya</taxon>
        <taxon>Basidiomycota</taxon>
        <taxon>Agaricomycotina</taxon>
        <taxon>Agaricomycetes</taxon>
        <taxon>Agaricomycetidae</taxon>
        <taxon>Agaricales</taxon>
        <taxon>Marasmiineae</taxon>
        <taxon>Marasmiaceae</taxon>
        <taxon>Marasmius</taxon>
    </lineage>
</organism>
<proteinExistence type="predicted"/>
<evidence type="ECO:0000256" key="3">
    <source>
        <dbReference type="ARBA" id="ARBA00022691"/>
    </source>
</evidence>
<dbReference type="PROSITE" id="PS51683">
    <property type="entry name" value="SAM_OMT_II"/>
    <property type="match status" value="1"/>
</dbReference>
<evidence type="ECO:0000313" key="6">
    <source>
        <dbReference type="EMBL" id="KAL0578858.1"/>
    </source>
</evidence>
<evidence type="ECO:0008006" key="8">
    <source>
        <dbReference type="Google" id="ProtNLM"/>
    </source>
</evidence>
<evidence type="ECO:0000256" key="2">
    <source>
        <dbReference type="ARBA" id="ARBA00022679"/>
    </source>
</evidence>
<feature type="domain" description="O-methyltransferase dimerisation" evidence="5">
    <location>
        <begin position="85"/>
        <end position="161"/>
    </location>
</feature>
<keyword evidence="7" id="KW-1185">Reference proteome</keyword>
<keyword evidence="2" id="KW-0808">Transferase</keyword>
<dbReference type="Proteomes" id="UP001465976">
    <property type="component" value="Unassembled WGS sequence"/>
</dbReference>
<dbReference type="InterPro" id="IPR029063">
    <property type="entry name" value="SAM-dependent_MTases_sf"/>
</dbReference>